<gene>
    <name evidence="2" type="ORF">SAMN04487908_12526</name>
</gene>
<feature type="transmembrane region" description="Helical" evidence="1">
    <location>
        <begin position="7"/>
        <end position="25"/>
    </location>
</feature>
<proteinExistence type="predicted"/>
<dbReference type="STRING" id="797419.SAMN05216556_12434"/>
<protein>
    <submittedName>
        <fullName evidence="2">Uncharacterized protein</fullName>
    </submittedName>
</protein>
<dbReference type="Proteomes" id="UP000184172">
    <property type="component" value="Unassembled WGS sequence"/>
</dbReference>
<evidence type="ECO:0000256" key="1">
    <source>
        <dbReference type="SAM" id="Phobius"/>
    </source>
</evidence>
<evidence type="ECO:0000313" key="2">
    <source>
        <dbReference type="EMBL" id="SHJ77510.1"/>
    </source>
</evidence>
<keyword evidence="1" id="KW-0812">Transmembrane</keyword>
<accession>A0A1M6M266</accession>
<evidence type="ECO:0000313" key="3">
    <source>
        <dbReference type="Proteomes" id="UP000184172"/>
    </source>
</evidence>
<name>A0A1M6M266_9FLAO</name>
<dbReference type="RefSeq" id="WP_073220628.1">
    <property type="nucleotide sequence ID" value="NZ_FNNS01000024.1"/>
</dbReference>
<organism evidence="2 3">
    <name type="scientific">Aequorivita viscosa</name>
    <dbReference type="NCBI Taxonomy" id="797419"/>
    <lineage>
        <taxon>Bacteria</taxon>
        <taxon>Pseudomonadati</taxon>
        <taxon>Bacteroidota</taxon>
        <taxon>Flavobacteriia</taxon>
        <taxon>Flavobacteriales</taxon>
        <taxon>Flavobacteriaceae</taxon>
        <taxon>Aequorivita</taxon>
    </lineage>
</organism>
<sequence length="158" mass="18070">MEINKKIIGAFSFLAMVFFLFIFIAKNCEANNNQIEDSYFNEFSLRTKGKICNVVKGEGTFKYFITVKIESTNMTEYFIKSPLGVYFAVQSEEHLVFIDSFKGYEIGQEVCIGCNNNIIEVKTDDGRTILVKSPRQAKLYNVSQPNKEIIEILNRGCD</sequence>
<reference evidence="3" key="1">
    <citation type="submission" date="2016-11" db="EMBL/GenBank/DDBJ databases">
        <authorList>
            <person name="Varghese N."/>
            <person name="Submissions S."/>
        </authorList>
    </citation>
    <scope>NUCLEOTIDE SEQUENCE [LARGE SCALE GENOMIC DNA]</scope>
    <source>
        <strain evidence="3">DSM 26349</strain>
    </source>
</reference>
<dbReference type="OrthoDB" id="9963153at2"/>
<keyword evidence="1" id="KW-0472">Membrane</keyword>
<dbReference type="EMBL" id="FQYV01000025">
    <property type="protein sequence ID" value="SHJ77510.1"/>
    <property type="molecule type" value="Genomic_DNA"/>
</dbReference>
<keyword evidence="1" id="KW-1133">Transmembrane helix</keyword>
<keyword evidence="3" id="KW-1185">Reference proteome</keyword>
<dbReference type="AlphaFoldDB" id="A0A1M6M266"/>